<reference evidence="2" key="1">
    <citation type="journal article" date="2012" name="PLoS Genet.">
        <title>The genomes of the fungal plant pathogens Cladosporium fulvum and Dothistroma septosporum reveal adaptation to different hosts and lifestyles but also signatures of common ancestry.</title>
        <authorList>
            <person name="de Wit P.J.G.M."/>
            <person name="van der Burgt A."/>
            <person name="Oekmen B."/>
            <person name="Stergiopoulos I."/>
            <person name="Abd-Elsalam K.A."/>
            <person name="Aerts A.L."/>
            <person name="Bahkali A.H."/>
            <person name="Beenen H.G."/>
            <person name="Chettri P."/>
            <person name="Cox M.P."/>
            <person name="Datema E."/>
            <person name="de Vries R.P."/>
            <person name="Dhillon B."/>
            <person name="Ganley A.R."/>
            <person name="Griffiths S.A."/>
            <person name="Guo Y."/>
            <person name="Hamelin R.C."/>
            <person name="Henrissat B."/>
            <person name="Kabir M.S."/>
            <person name="Jashni M.K."/>
            <person name="Kema G."/>
            <person name="Klaubauf S."/>
            <person name="Lapidus A."/>
            <person name="Levasseur A."/>
            <person name="Lindquist E."/>
            <person name="Mehrabi R."/>
            <person name="Ohm R.A."/>
            <person name="Owen T.J."/>
            <person name="Salamov A."/>
            <person name="Schwelm A."/>
            <person name="Schijlen E."/>
            <person name="Sun H."/>
            <person name="van den Burg H.A."/>
            <person name="van Ham R.C.H.J."/>
            <person name="Zhang S."/>
            <person name="Goodwin S.B."/>
            <person name="Grigoriev I.V."/>
            <person name="Collemare J."/>
            <person name="Bradshaw R.E."/>
        </authorList>
    </citation>
    <scope>NUCLEOTIDE SEQUENCE [LARGE SCALE GENOMIC DNA]</scope>
    <source>
        <strain evidence="2">NZE10 / CBS 128990</strain>
    </source>
</reference>
<dbReference type="EMBL" id="KB446543">
    <property type="protein sequence ID" value="EME40584.1"/>
    <property type="molecule type" value="Genomic_DNA"/>
</dbReference>
<protein>
    <submittedName>
        <fullName evidence="1">Uncharacterized protein</fullName>
    </submittedName>
</protein>
<dbReference type="AlphaFoldDB" id="N1PEP8"/>
<sequence>MYRRLHALEPPRPATIRGTSREIWRRQCSTNLTRRLELSLNNNICSASSYDRPG</sequence>
<reference evidence="1 2" key="2">
    <citation type="journal article" date="2012" name="PLoS Pathog.">
        <title>Diverse lifestyles and strategies of plant pathogenesis encoded in the genomes of eighteen Dothideomycetes fungi.</title>
        <authorList>
            <person name="Ohm R.A."/>
            <person name="Feau N."/>
            <person name="Henrissat B."/>
            <person name="Schoch C.L."/>
            <person name="Horwitz B.A."/>
            <person name="Barry K.W."/>
            <person name="Condon B.J."/>
            <person name="Copeland A.C."/>
            <person name="Dhillon B."/>
            <person name="Glaser F."/>
            <person name="Hesse C.N."/>
            <person name="Kosti I."/>
            <person name="LaButti K."/>
            <person name="Lindquist E.A."/>
            <person name="Lucas S."/>
            <person name="Salamov A.A."/>
            <person name="Bradshaw R.E."/>
            <person name="Ciuffetti L."/>
            <person name="Hamelin R.C."/>
            <person name="Kema G.H.J."/>
            <person name="Lawrence C."/>
            <person name="Scott J.A."/>
            <person name="Spatafora J.W."/>
            <person name="Turgeon B.G."/>
            <person name="de Wit P.J.G.M."/>
            <person name="Zhong S."/>
            <person name="Goodwin S.B."/>
            <person name="Grigoriev I.V."/>
        </authorList>
    </citation>
    <scope>NUCLEOTIDE SEQUENCE [LARGE SCALE GENOMIC DNA]</scope>
    <source>
        <strain evidence="2">NZE10 / CBS 128990</strain>
    </source>
</reference>
<name>N1PEP8_DOTSN</name>
<proteinExistence type="predicted"/>
<accession>N1PEP8</accession>
<dbReference type="Proteomes" id="UP000016933">
    <property type="component" value="Unassembled WGS sequence"/>
</dbReference>
<organism evidence="1 2">
    <name type="scientific">Dothistroma septosporum (strain NZE10 / CBS 128990)</name>
    <name type="common">Red band needle blight fungus</name>
    <name type="synonym">Mycosphaerella pini</name>
    <dbReference type="NCBI Taxonomy" id="675120"/>
    <lineage>
        <taxon>Eukaryota</taxon>
        <taxon>Fungi</taxon>
        <taxon>Dikarya</taxon>
        <taxon>Ascomycota</taxon>
        <taxon>Pezizomycotina</taxon>
        <taxon>Dothideomycetes</taxon>
        <taxon>Dothideomycetidae</taxon>
        <taxon>Mycosphaerellales</taxon>
        <taxon>Mycosphaerellaceae</taxon>
        <taxon>Dothistroma</taxon>
    </lineage>
</organism>
<gene>
    <name evidence="1" type="ORF">DOTSEDRAFT_74213</name>
</gene>
<evidence type="ECO:0000313" key="1">
    <source>
        <dbReference type="EMBL" id="EME40584.1"/>
    </source>
</evidence>
<dbReference type="HOGENOM" id="CLU_3050300_0_0_1"/>
<keyword evidence="2" id="KW-1185">Reference proteome</keyword>
<evidence type="ECO:0000313" key="2">
    <source>
        <dbReference type="Proteomes" id="UP000016933"/>
    </source>
</evidence>